<evidence type="ECO:0000256" key="2">
    <source>
        <dbReference type="ARBA" id="ARBA00022676"/>
    </source>
</evidence>
<dbReference type="PANTHER" id="PTHR31121">
    <property type="entry name" value="ALPHA-1,2 MANNOSYLTRANSFERASE KTR1"/>
    <property type="match status" value="1"/>
</dbReference>
<dbReference type="AlphaFoldDB" id="A0A8K0PHN4"/>
<evidence type="ECO:0000256" key="4">
    <source>
        <dbReference type="PIRSR" id="PIRSR018153-1"/>
    </source>
</evidence>
<reference evidence="6" key="1">
    <citation type="submission" date="2021-07" db="EMBL/GenBank/DDBJ databases">
        <title>Elsinoe batatas strain:CRI-CJ2 Genome sequencing and assembly.</title>
        <authorList>
            <person name="Huang L."/>
        </authorList>
    </citation>
    <scope>NUCLEOTIDE SEQUENCE</scope>
    <source>
        <strain evidence="6">CRI-CJ2</strain>
    </source>
</reference>
<evidence type="ECO:0000313" key="7">
    <source>
        <dbReference type="Proteomes" id="UP000809789"/>
    </source>
</evidence>
<keyword evidence="5" id="KW-0472">Membrane</keyword>
<evidence type="ECO:0000313" key="6">
    <source>
        <dbReference type="EMBL" id="KAG8630241.1"/>
    </source>
</evidence>
<gene>
    <name evidence="6" type="ORF">KVT40_001860</name>
</gene>
<keyword evidence="3" id="KW-0808">Transferase</keyword>
<keyword evidence="5" id="KW-1133">Transmembrane helix</keyword>
<evidence type="ECO:0000256" key="5">
    <source>
        <dbReference type="SAM" id="Phobius"/>
    </source>
</evidence>
<dbReference type="Pfam" id="PF01793">
    <property type="entry name" value="Glyco_transf_15"/>
    <property type="match status" value="1"/>
</dbReference>
<comment type="similarity">
    <text evidence="1">Belongs to the glycosyltransferase 15 family.</text>
</comment>
<dbReference type="GO" id="GO:0016020">
    <property type="term" value="C:membrane"/>
    <property type="evidence" value="ECO:0007669"/>
    <property type="project" value="InterPro"/>
</dbReference>
<dbReference type="GO" id="GO:0000032">
    <property type="term" value="P:cell wall mannoprotein biosynthetic process"/>
    <property type="evidence" value="ECO:0007669"/>
    <property type="project" value="TreeGrafter"/>
</dbReference>
<dbReference type="PIRSF" id="PIRSF018153">
    <property type="entry name" value="Glyco_trans_15"/>
    <property type="match status" value="1"/>
</dbReference>
<protein>
    <recommendedName>
        <fullName evidence="8">Glycolipid 2-alpha-mannosyltransferase</fullName>
    </recommendedName>
</protein>
<comment type="caution">
    <text evidence="6">The sequence shown here is derived from an EMBL/GenBank/DDBJ whole genome shotgun (WGS) entry which is preliminary data.</text>
</comment>
<dbReference type="GO" id="GO:0006487">
    <property type="term" value="P:protein N-linked glycosylation"/>
    <property type="evidence" value="ECO:0007669"/>
    <property type="project" value="TreeGrafter"/>
</dbReference>
<keyword evidence="5" id="KW-0812">Transmembrane</keyword>
<dbReference type="InterPro" id="IPR029044">
    <property type="entry name" value="Nucleotide-diphossugar_trans"/>
</dbReference>
<proteinExistence type="inferred from homology"/>
<evidence type="ECO:0000256" key="1">
    <source>
        <dbReference type="ARBA" id="ARBA00007677"/>
    </source>
</evidence>
<dbReference type="Proteomes" id="UP000809789">
    <property type="component" value="Unassembled WGS sequence"/>
</dbReference>
<dbReference type="Gene3D" id="3.90.550.10">
    <property type="entry name" value="Spore Coat Polysaccharide Biosynthesis Protein SpsA, Chain A"/>
    <property type="match status" value="1"/>
</dbReference>
<organism evidence="6 7">
    <name type="scientific">Elsinoe batatas</name>
    <dbReference type="NCBI Taxonomy" id="2601811"/>
    <lineage>
        <taxon>Eukaryota</taxon>
        <taxon>Fungi</taxon>
        <taxon>Dikarya</taxon>
        <taxon>Ascomycota</taxon>
        <taxon>Pezizomycotina</taxon>
        <taxon>Dothideomycetes</taxon>
        <taxon>Dothideomycetidae</taxon>
        <taxon>Myriangiales</taxon>
        <taxon>Elsinoaceae</taxon>
        <taxon>Elsinoe</taxon>
    </lineage>
</organism>
<dbReference type="SUPFAM" id="SSF53448">
    <property type="entry name" value="Nucleotide-diphospho-sugar transferases"/>
    <property type="match status" value="1"/>
</dbReference>
<name>A0A8K0PHN4_9PEZI</name>
<dbReference type="PANTHER" id="PTHR31121:SF2">
    <property type="entry name" value="MANNOSYLTRANSFERASE KTR5-RELATED"/>
    <property type="match status" value="1"/>
</dbReference>
<dbReference type="OrthoDB" id="439943at2759"/>
<evidence type="ECO:0000256" key="3">
    <source>
        <dbReference type="ARBA" id="ARBA00022679"/>
    </source>
</evidence>
<feature type="transmembrane region" description="Helical" evidence="5">
    <location>
        <begin position="20"/>
        <end position="37"/>
    </location>
</feature>
<evidence type="ECO:0008006" key="8">
    <source>
        <dbReference type="Google" id="ProtNLM"/>
    </source>
</evidence>
<keyword evidence="2" id="KW-0328">Glycosyltransferase</keyword>
<accession>A0A8K0PHN4</accession>
<dbReference type="EMBL" id="JAESVG020000002">
    <property type="protein sequence ID" value="KAG8630241.1"/>
    <property type="molecule type" value="Genomic_DNA"/>
</dbReference>
<sequence length="419" mass="48842">MLNIPSILVPPVLFRRRRRAGLVIILSVFVLFILEPYHHAQTAHPIPDPPKPLDPPFYTTCQDVSSYASNTPRQSAALFMLARNSEAYTAAKTVRNLEARFNKHFNYPWVFLNDQPFEKAFKTKIQAALSPNTNVTFANIPPEMWDWPDRFDKKAKNKAMSTWDRYANGMTQEFVEGTHVQKASYHHMCRFNAGFFYDHPALEPYKWYWRVEPGVTFSCDITYDPFHEMAARNQKYGYTVALWEVGSLVPTLFRATTDFKEKHGIPDRGMWNAMFESSWAPWPLRRFILPWFPSKDRFGDGWSSCHFWSNFEIADLDVFRSKAYRDYFKHLDDLGGTHSERWGDAPVHSLAVAMFLEADQIHYFQDIGYKHPPFQHCPDDDGIGCNCKCDDSKPVNGYCLKALRRPVLPKREHRRLYGD</sequence>
<dbReference type="GO" id="GO:0000026">
    <property type="term" value="F:alpha-1,2-mannosyltransferase activity"/>
    <property type="evidence" value="ECO:0007669"/>
    <property type="project" value="TreeGrafter"/>
</dbReference>
<dbReference type="InterPro" id="IPR002685">
    <property type="entry name" value="Glyco_trans_15"/>
</dbReference>
<dbReference type="GO" id="GO:0005794">
    <property type="term" value="C:Golgi apparatus"/>
    <property type="evidence" value="ECO:0007669"/>
    <property type="project" value="TreeGrafter"/>
</dbReference>
<feature type="active site" description="Nucleophile" evidence="4">
    <location>
        <position position="312"/>
    </location>
</feature>
<keyword evidence="7" id="KW-1185">Reference proteome</keyword>